<dbReference type="AlphaFoldDB" id="A0A8H7DD02"/>
<evidence type="ECO:0000313" key="2">
    <source>
        <dbReference type="EMBL" id="KAF7370929.1"/>
    </source>
</evidence>
<proteinExistence type="predicted"/>
<protein>
    <submittedName>
        <fullName evidence="2">Uncharacterized protein</fullName>
    </submittedName>
</protein>
<gene>
    <name evidence="2" type="ORF">MSAN_00726800</name>
</gene>
<dbReference type="OrthoDB" id="3204217at2759"/>
<dbReference type="Proteomes" id="UP000623467">
    <property type="component" value="Unassembled WGS sequence"/>
</dbReference>
<feature type="compositionally biased region" description="Pro residues" evidence="1">
    <location>
        <begin position="1"/>
        <end position="10"/>
    </location>
</feature>
<organism evidence="2 3">
    <name type="scientific">Mycena sanguinolenta</name>
    <dbReference type="NCBI Taxonomy" id="230812"/>
    <lineage>
        <taxon>Eukaryota</taxon>
        <taxon>Fungi</taxon>
        <taxon>Dikarya</taxon>
        <taxon>Basidiomycota</taxon>
        <taxon>Agaricomycotina</taxon>
        <taxon>Agaricomycetes</taxon>
        <taxon>Agaricomycetidae</taxon>
        <taxon>Agaricales</taxon>
        <taxon>Marasmiineae</taxon>
        <taxon>Mycenaceae</taxon>
        <taxon>Mycena</taxon>
    </lineage>
</organism>
<keyword evidence="3" id="KW-1185">Reference proteome</keyword>
<feature type="compositionally biased region" description="Pro residues" evidence="1">
    <location>
        <begin position="263"/>
        <end position="274"/>
    </location>
</feature>
<accession>A0A8H7DD02</accession>
<evidence type="ECO:0000313" key="3">
    <source>
        <dbReference type="Proteomes" id="UP000623467"/>
    </source>
</evidence>
<dbReference type="EMBL" id="JACAZH010000004">
    <property type="protein sequence ID" value="KAF7370929.1"/>
    <property type="molecule type" value="Genomic_DNA"/>
</dbReference>
<feature type="region of interest" description="Disordered" evidence="1">
    <location>
        <begin position="1"/>
        <end position="61"/>
    </location>
</feature>
<name>A0A8H7DD02_9AGAR</name>
<feature type="region of interest" description="Disordered" evidence="1">
    <location>
        <begin position="258"/>
        <end position="277"/>
    </location>
</feature>
<sequence>MLPSYEPVPSPSHGVRTRGRGKEHARPRGLWKGGKTKPGLDLDELHPTKRPNSEETSDDEFEGYFLLEYSPEPFGSECNMDEPTPEPPDSHFEDWEDLKELFARATEQYESDDVNKTVCLFRSVIRESAQFLLRYEDPSLLFAEPRARSKTPELSPISSLAPKKKCTCRESPTAFHALLGTALFLFGNLIAQDPSLALPNEPSLPATYWLAALDVFEMGENLPSRTSGRGCDAPEDWRKAIIWGRTLLCVADASLTLQQQGPNSPPPAPEPKWPSPAASPFAAIASRRLPASRRIVLATASPHDLLLLAMDHFASGIFHMPRTTPTPGPGIAPAPAFNRSAELLTIAQEVLALAERLPAASERVHWATWADNVLQQIKVQTDVIARARGRCWLIIGTARVEDIEAMAEARGWGEDGQNSSPLDTEDAEDAREGLERAVEFFERARGEEVDDIDIADAERRAEAEELRTFLAEALLTLANLTKEEQKREALYQRAQLLGGDALEGMEVDESAY</sequence>
<comment type="caution">
    <text evidence="2">The sequence shown here is derived from an EMBL/GenBank/DDBJ whole genome shotgun (WGS) entry which is preliminary data.</text>
</comment>
<reference evidence="2" key="1">
    <citation type="submission" date="2020-05" db="EMBL/GenBank/DDBJ databases">
        <title>Mycena genomes resolve the evolution of fungal bioluminescence.</title>
        <authorList>
            <person name="Tsai I.J."/>
        </authorList>
    </citation>
    <scope>NUCLEOTIDE SEQUENCE</scope>
    <source>
        <strain evidence="2">160909Yilan</strain>
    </source>
</reference>
<evidence type="ECO:0000256" key="1">
    <source>
        <dbReference type="SAM" id="MobiDB-lite"/>
    </source>
</evidence>
<feature type="compositionally biased region" description="Basic and acidic residues" evidence="1">
    <location>
        <begin position="38"/>
        <end position="53"/>
    </location>
</feature>